<dbReference type="EMBL" id="DVMM01000003">
    <property type="protein sequence ID" value="HIU28686.1"/>
    <property type="molecule type" value="Genomic_DNA"/>
</dbReference>
<dbReference type="GO" id="GO:0006012">
    <property type="term" value="P:galactose metabolic process"/>
    <property type="evidence" value="ECO:0007669"/>
    <property type="project" value="UniProtKB-UniRule"/>
</dbReference>
<sequence>MSENGINLSDLKELFVKYYSESDHEIRIFTAPGRVNLIGEHIDYCGGSVFPAALTLSCTAAVRLNGTDWIRLGADDLEDVYTFSLRDPQAGKRLKWGNYQAGVINALLEEGYLIRGMDFLFTGNIPFGSGLSSSAAIELTTAVAAATLSENYEEKGLDLIRMAQLGQLAEHTFCGVNCGIMDQFASAMGKRDHAILLDCASLNYKYVPLALGDYTLVLANTCKKHALGASEYNKRREEVAEGLRRLNAALGENRANLCDFSEAEYAAAEARLGPDKVKDRVKHVIFENERVKRAVSALENGNLKAFGTILCEAHASIRDLYEVTGPELDTMFEIASHTDGCIGARMTGAGFGGCTVNIVRKESAEAFIRDVGRAYTQRTGIVPEFYLCTAGDGARELF</sequence>
<reference evidence="15" key="2">
    <citation type="journal article" date="2021" name="PeerJ">
        <title>Extensive microbial diversity within the chicken gut microbiome revealed by metagenomics and culture.</title>
        <authorList>
            <person name="Gilroy R."/>
            <person name="Ravi A."/>
            <person name="Getino M."/>
            <person name="Pursley I."/>
            <person name="Horton D.L."/>
            <person name="Alikhan N.F."/>
            <person name="Baker D."/>
            <person name="Gharbi K."/>
            <person name="Hall N."/>
            <person name="Watson M."/>
            <person name="Adriaenssens E.M."/>
            <person name="Foster-Nyarko E."/>
            <person name="Jarju S."/>
            <person name="Secka A."/>
            <person name="Antonio M."/>
            <person name="Oren A."/>
            <person name="Chaudhuri R.R."/>
            <person name="La Ragione R."/>
            <person name="Hildebrand F."/>
            <person name="Pallen M.J."/>
        </authorList>
    </citation>
    <scope>NUCLEOTIDE SEQUENCE</scope>
    <source>
        <strain evidence="15">CHK195-4489</strain>
    </source>
</reference>
<dbReference type="InterPro" id="IPR014721">
    <property type="entry name" value="Ribsml_uS5_D2-typ_fold_subgr"/>
</dbReference>
<dbReference type="PANTHER" id="PTHR10457">
    <property type="entry name" value="MEVALONATE KINASE/GALACTOKINASE"/>
    <property type="match status" value="1"/>
</dbReference>
<dbReference type="GO" id="GO:0005524">
    <property type="term" value="F:ATP binding"/>
    <property type="evidence" value="ECO:0007669"/>
    <property type="project" value="UniProtKB-UniRule"/>
</dbReference>
<evidence type="ECO:0000256" key="2">
    <source>
        <dbReference type="ARBA" id="ARBA00022490"/>
    </source>
</evidence>
<dbReference type="EC" id="2.7.1.6" evidence="11"/>
<dbReference type="Gene3D" id="3.30.70.890">
    <property type="entry name" value="GHMP kinase, C-terminal domain"/>
    <property type="match status" value="1"/>
</dbReference>
<dbReference type="PRINTS" id="PR00473">
    <property type="entry name" value="GALCTOKINASE"/>
</dbReference>
<dbReference type="SUPFAM" id="SSF54211">
    <property type="entry name" value="Ribosomal protein S5 domain 2-like"/>
    <property type="match status" value="1"/>
</dbReference>
<keyword evidence="9" id="KW-0299">Galactose metabolism</keyword>
<dbReference type="PROSITE" id="PS00627">
    <property type="entry name" value="GHMP_KINASES_ATP"/>
    <property type="match status" value="1"/>
</dbReference>
<keyword evidence="5" id="KW-0547">Nucleotide-binding</keyword>
<evidence type="ECO:0000259" key="13">
    <source>
        <dbReference type="Pfam" id="PF08544"/>
    </source>
</evidence>
<dbReference type="GO" id="GO:0046872">
    <property type="term" value="F:metal ion binding"/>
    <property type="evidence" value="ECO:0007669"/>
    <property type="project" value="UniProtKB-KW"/>
</dbReference>
<evidence type="ECO:0000256" key="4">
    <source>
        <dbReference type="ARBA" id="ARBA00022723"/>
    </source>
</evidence>
<accession>A0A9D1L9B4</accession>
<evidence type="ECO:0000256" key="3">
    <source>
        <dbReference type="ARBA" id="ARBA00022679"/>
    </source>
</evidence>
<dbReference type="InterPro" id="IPR019741">
    <property type="entry name" value="Galactokinase_CS"/>
</dbReference>
<organism evidence="15 16">
    <name type="scientific">Candidatus Egerieisoma faecipullorum</name>
    <dbReference type="NCBI Taxonomy" id="2840963"/>
    <lineage>
        <taxon>Bacteria</taxon>
        <taxon>Bacillati</taxon>
        <taxon>Bacillota</taxon>
        <taxon>Clostridia</taxon>
        <taxon>Eubacteriales</taxon>
        <taxon>Clostridiaceae</taxon>
        <taxon>Clostridiaceae incertae sedis</taxon>
        <taxon>Candidatus Egerieisoma</taxon>
    </lineage>
</organism>
<dbReference type="Pfam" id="PF10509">
    <property type="entry name" value="GalKase_gal_bdg"/>
    <property type="match status" value="1"/>
</dbReference>
<evidence type="ECO:0000259" key="12">
    <source>
        <dbReference type="Pfam" id="PF00288"/>
    </source>
</evidence>
<dbReference type="InterPro" id="IPR006203">
    <property type="entry name" value="GHMP_knse_ATP-bd_CS"/>
</dbReference>
<evidence type="ECO:0000256" key="1">
    <source>
        <dbReference type="ARBA" id="ARBA00006566"/>
    </source>
</evidence>
<dbReference type="FunFam" id="3.30.230.10:FF:000017">
    <property type="entry name" value="Galactokinase"/>
    <property type="match status" value="1"/>
</dbReference>
<comment type="similarity">
    <text evidence="1">Belongs to the GHMP kinase family. GalK subfamily.</text>
</comment>
<dbReference type="InterPro" id="IPR013750">
    <property type="entry name" value="GHMP_kinase_C_dom"/>
</dbReference>
<feature type="domain" description="GHMP kinase N-terminal" evidence="12">
    <location>
        <begin position="98"/>
        <end position="190"/>
    </location>
</feature>
<dbReference type="SUPFAM" id="SSF55060">
    <property type="entry name" value="GHMP Kinase, C-terminal domain"/>
    <property type="match status" value="1"/>
</dbReference>
<evidence type="ECO:0000256" key="11">
    <source>
        <dbReference type="NCBIfam" id="TIGR00131"/>
    </source>
</evidence>
<keyword evidence="7" id="KW-0067">ATP-binding</keyword>
<dbReference type="Gene3D" id="3.30.230.10">
    <property type="match status" value="1"/>
</dbReference>
<evidence type="ECO:0000259" key="14">
    <source>
        <dbReference type="Pfam" id="PF10509"/>
    </source>
</evidence>
<evidence type="ECO:0000256" key="10">
    <source>
        <dbReference type="ARBA" id="ARBA00023277"/>
    </source>
</evidence>
<dbReference type="InterPro" id="IPR006204">
    <property type="entry name" value="GHMP_kinase_N_dom"/>
</dbReference>
<evidence type="ECO:0000256" key="5">
    <source>
        <dbReference type="ARBA" id="ARBA00022741"/>
    </source>
</evidence>
<proteinExistence type="inferred from homology"/>
<name>A0A9D1L9B4_9CLOT</name>
<dbReference type="Pfam" id="PF08544">
    <property type="entry name" value="GHMP_kinases_C"/>
    <property type="match status" value="1"/>
</dbReference>
<feature type="domain" description="GHMP kinase C-terminal" evidence="13">
    <location>
        <begin position="295"/>
        <end position="375"/>
    </location>
</feature>
<keyword evidence="6" id="KW-0418">Kinase</keyword>
<keyword evidence="4" id="KW-0479">Metal-binding</keyword>
<dbReference type="PIRSF" id="PIRSF000530">
    <property type="entry name" value="Galactokinase"/>
    <property type="match status" value="1"/>
</dbReference>
<dbReference type="PRINTS" id="PR00959">
    <property type="entry name" value="MEVGALKINASE"/>
</dbReference>
<evidence type="ECO:0000313" key="16">
    <source>
        <dbReference type="Proteomes" id="UP000824089"/>
    </source>
</evidence>
<reference evidence="15" key="1">
    <citation type="submission" date="2020-10" db="EMBL/GenBank/DDBJ databases">
        <authorList>
            <person name="Gilroy R."/>
        </authorList>
    </citation>
    <scope>NUCLEOTIDE SEQUENCE</scope>
    <source>
        <strain evidence="15">CHK195-4489</strain>
    </source>
</reference>
<comment type="caution">
    <text evidence="15">The sequence shown here is derived from an EMBL/GenBank/DDBJ whole genome shotgun (WGS) entry which is preliminary data.</text>
</comment>
<dbReference type="InterPro" id="IPR020568">
    <property type="entry name" value="Ribosomal_Su5_D2-typ_SF"/>
</dbReference>
<dbReference type="InterPro" id="IPR036554">
    <property type="entry name" value="GHMP_kinase_C_sf"/>
</dbReference>
<dbReference type="AlphaFoldDB" id="A0A9D1L9B4"/>
<feature type="domain" description="Galactokinase N-terminal" evidence="14">
    <location>
        <begin position="14"/>
        <end position="63"/>
    </location>
</feature>
<dbReference type="GO" id="GO:0005829">
    <property type="term" value="C:cytosol"/>
    <property type="evidence" value="ECO:0007669"/>
    <property type="project" value="TreeGrafter"/>
</dbReference>
<evidence type="ECO:0000256" key="7">
    <source>
        <dbReference type="ARBA" id="ARBA00022840"/>
    </source>
</evidence>
<evidence type="ECO:0000256" key="9">
    <source>
        <dbReference type="ARBA" id="ARBA00023144"/>
    </source>
</evidence>
<dbReference type="GO" id="GO:0004335">
    <property type="term" value="F:galactokinase activity"/>
    <property type="evidence" value="ECO:0007669"/>
    <property type="project" value="UniProtKB-UniRule"/>
</dbReference>
<keyword evidence="10" id="KW-0119">Carbohydrate metabolism</keyword>
<keyword evidence="3 15" id="KW-0808">Transferase</keyword>
<gene>
    <name evidence="15" type="ORF">IAD50_00135</name>
</gene>
<protein>
    <recommendedName>
        <fullName evidence="11">Galactokinase</fullName>
        <ecNumber evidence="11">2.7.1.6</ecNumber>
    </recommendedName>
</protein>
<evidence type="ECO:0000256" key="8">
    <source>
        <dbReference type="ARBA" id="ARBA00022842"/>
    </source>
</evidence>
<dbReference type="Proteomes" id="UP000824089">
    <property type="component" value="Unassembled WGS sequence"/>
</dbReference>
<dbReference type="InterPro" id="IPR006206">
    <property type="entry name" value="Mevalonate/galactokinase"/>
</dbReference>
<keyword evidence="8" id="KW-0460">Magnesium</keyword>
<keyword evidence="2" id="KW-0963">Cytoplasm</keyword>
<dbReference type="InterPro" id="IPR000705">
    <property type="entry name" value="Galactokinase"/>
</dbReference>
<dbReference type="Pfam" id="PF00288">
    <property type="entry name" value="GHMP_kinases_N"/>
    <property type="match status" value="1"/>
</dbReference>
<dbReference type="InterPro" id="IPR019539">
    <property type="entry name" value="GalKase_N"/>
</dbReference>
<dbReference type="PROSITE" id="PS00106">
    <property type="entry name" value="GALACTOKINASE"/>
    <property type="match status" value="1"/>
</dbReference>
<dbReference type="FunFam" id="3.30.70.890:FF:000001">
    <property type="entry name" value="Galactokinase"/>
    <property type="match status" value="1"/>
</dbReference>
<dbReference type="NCBIfam" id="TIGR00131">
    <property type="entry name" value="gal_kin"/>
    <property type="match status" value="1"/>
</dbReference>
<dbReference type="NCBIfam" id="NF003705">
    <property type="entry name" value="PRK05322.1"/>
    <property type="match status" value="1"/>
</dbReference>
<evidence type="ECO:0000313" key="15">
    <source>
        <dbReference type="EMBL" id="HIU28686.1"/>
    </source>
</evidence>
<evidence type="ECO:0000256" key="6">
    <source>
        <dbReference type="ARBA" id="ARBA00022777"/>
    </source>
</evidence>
<dbReference type="PANTHER" id="PTHR10457:SF7">
    <property type="entry name" value="GALACTOKINASE-RELATED"/>
    <property type="match status" value="1"/>
</dbReference>